<evidence type="ECO:0000256" key="2">
    <source>
        <dbReference type="ARBA" id="ARBA00022723"/>
    </source>
</evidence>
<evidence type="ECO:0000313" key="5">
    <source>
        <dbReference type="Proteomes" id="UP001159042"/>
    </source>
</evidence>
<organism evidence="4 5">
    <name type="scientific">Exocentrus adspersus</name>
    <dbReference type="NCBI Taxonomy" id="1586481"/>
    <lineage>
        <taxon>Eukaryota</taxon>
        <taxon>Metazoa</taxon>
        <taxon>Ecdysozoa</taxon>
        <taxon>Arthropoda</taxon>
        <taxon>Hexapoda</taxon>
        <taxon>Insecta</taxon>
        <taxon>Pterygota</taxon>
        <taxon>Neoptera</taxon>
        <taxon>Endopterygota</taxon>
        <taxon>Coleoptera</taxon>
        <taxon>Polyphaga</taxon>
        <taxon>Cucujiformia</taxon>
        <taxon>Chrysomeloidea</taxon>
        <taxon>Cerambycidae</taxon>
        <taxon>Lamiinae</taxon>
        <taxon>Acanthocinini</taxon>
        <taxon>Exocentrus</taxon>
    </lineage>
</organism>
<dbReference type="Pfam" id="PF13359">
    <property type="entry name" value="DDE_Tnp_4"/>
    <property type="match status" value="1"/>
</dbReference>
<comment type="caution">
    <text evidence="4">The sequence shown here is derived from an EMBL/GenBank/DDBJ whole genome shotgun (WGS) entry which is preliminary data.</text>
</comment>
<accession>A0AAV8VM57</accession>
<evidence type="ECO:0000313" key="4">
    <source>
        <dbReference type="EMBL" id="KAJ8915255.1"/>
    </source>
</evidence>
<dbReference type="Proteomes" id="UP001159042">
    <property type="component" value="Unassembled WGS sequence"/>
</dbReference>
<name>A0AAV8VM57_9CUCU</name>
<dbReference type="AlphaFoldDB" id="A0AAV8VM57"/>
<evidence type="ECO:0000259" key="3">
    <source>
        <dbReference type="Pfam" id="PF13359"/>
    </source>
</evidence>
<protein>
    <recommendedName>
        <fullName evidence="3">DDE Tnp4 domain-containing protein</fullName>
    </recommendedName>
</protein>
<gene>
    <name evidence="4" type="ORF">NQ315_014762</name>
</gene>
<sequence length="182" mass="20676">MAGLLNVIGAIDGTFVPIKAPKENPEVYVTRKCQHALPACITLQAVCDSDLKYTDCFVGYPGSVGDARIFRNSDLYGSVFNDKENYFEGEEYIIADKAYPLLSWCIPPYVNRVIACCVLHNLCLEYGDDVEGFILEGQQQVAGNMQMEELEGRAYYEEQLRAERQHGRNNREQLCLELYNRE</sequence>
<reference evidence="4 5" key="1">
    <citation type="journal article" date="2023" name="Insect Mol. Biol.">
        <title>Genome sequencing provides insights into the evolution of gene families encoding plant cell wall-degrading enzymes in longhorned beetles.</title>
        <authorList>
            <person name="Shin N.R."/>
            <person name="Okamura Y."/>
            <person name="Kirsch R."/>
            <person name="Pauchet Y."/>
        </authorList>
    </citation>
    <scope>NUCLEOTIDE SEQUENCE [LARGE SCALE GENOMIC DNA]</scope>
    <source>
        <strain evidence="4">EAD_L_NR</strain>
    </source>
</reference>
<keyword evidence="5" id="KW-1185">Reference proteome</keyword>
<keyword evidence="2" id="KW-0479">Metal-binding</keyword>
<dbReference type="InterPro" id="IPR027806">
    <property type="entry name" value="HARBI1_dom"/>
</dbReference>
<dbReference type="GO" id="GO:0046872">
    <property type="term" value="F:metal ion binding"/>
    <property type="evidence" value="ECO:0007669"/>
    <property type="project" value="UniProtKB-KW"/>
</dbReference>
<evidence type="ECO:0000256" key="1">
    <source>
        <dbReference type="ARBA" id="ARBA00001968"/>
    </source>
</evidence>
<comment type="cofactor">
    <cofactor evidence="1">
        <name>a divalent metal cation</name>
        <dbReference type="ChEBI" id="CHEBI:60240"/>
    </cofactor>
</comment>
<feature type="domain" description="DDE Tnp4" evidence="3">
    <location>
        <begin position="11"/>
        <end position="109"/>
    </location>
</feature>
<dbReference type="EMBL" id="JANEYG010000055">
    <property type="protein sequence ID" value="KAJ8915255.1"/>
    <property type="molecule type" value="Genomic_DNA"/>
</dbReference>
<proteinExistence type="predicted"/>